<dbReference type="EMBL" id="LR536450">
    <property type="protein sequence ID" value="VFU08062.1"/>
    <property type="molecule type" value="Genomic_DNA"/>
</dbReference>
<dbReference type="KEGG" id="mtun:MTUNDRAET4_1169"/>
<proteinExistence type="predicted"/>
<protein>
    <submittedName>
        <fullName evidence="1">Uncharacterized protein</fullName>
    </submittedName>
</protein>
<organism evidence="1 2">
    <name type="scientific">Methylocella tundrae</name>
    <dbReference type="NCBI Taxonomy" id="227605"/>
    <lineage>
        <taxon>Bacteria</taxon>
        <taxon>Pseudomonadati</taxon>
        <taxon>Pseudomonadota</taxon>
        <taxon>Alphaproteobacteria</taxon>
        <taxon>Hyphomicrobiales</taxon>
        <taxon>Beijerinckiaceae</taxon>
        <taxon>Methylocella</taxon>
    </lineage>
</organism>
<dbReference type="Proteomes" id="UP000294360">
    <property type="component" value="Chromosome"/>
</dbReference>
<dbReference type="AlphaFoldDB" id="A0A4U8Z0J0"/>
<gene>
    <name evidence="1" type="ORF">MTUNDRAET4_1169</name>
</gene>
<accession>A0A4U8Z0J0</accession>
<reference evidence="1 2" key="1">
    <citation type="submission" date="2019-03" db="EMBL/GenBank/DDBJ databases">
        <authorList>
            <person name="Kox A.R. M."/>
        </authorList>
    </citation>
    <scope>NUCLEOTIDE SEQUENCE [LARGE SCALE GENOMIC DNA]</scope>
    <source>
        <strain evidence="1">MTUNDRAET4 annotated genome</strain>
    </source>
</reference>
<evidence type="ECO:0000313" key="2">
    <source>
        <dbReference type="Proteomes" id="UP000294360"/>
    </source>
</evidence>
<name>A0A4U8Z0J0_METTU</name>
<sequence>MVALLKVSANAKLNASYIPAIYIAGPPPYVPAISGRMRRSLTRKFSKTCAPKLKGWFKPSSNPWDC</sequence>
<evidence type="ECO:0000313" key="1">
    <source>
        <dbReference type="EMBL" id="VFU08062.1"/>
    </source>
</evidence>